<keyword evidence="6 10" id="KW-0660">Purine salvage</keyword>
<keyword evidence="9 10" id="KW-0067">ATP-binding</keyword>
<dbReference type="EC" id="2.7.1.20" evidence="4 10"/>
<protein>
    <recommendedName>
        <fullName evidence="4 10">Adenosine kinase</fullName>
        <shortName evidence="10">AK</shortName>
        <ecNumber evidence="4 10">2.7.1.20</ecNumber>
    </recommendedName>
    <alternativeName>
        <fullName evidence="10">Adenosine 5'-phosphotransferase</fullName>
    </alternativeName>
</protein>
<name>A0A2N9IBG4_FAGSY</name>
<dbReference type="GO" id="GO:0044209">
    <property type="term" value="P:AMP salvage"/>
    <property type="evidence" value="ECO:0007669"/>
    <property type="project" value="UniProtKB-UniRule"/>
</dbReference>
<proteinExistence type="inferred from homology"/>
<keyword evidence="10" id="KW-0460">Magnesium</keyword>
<evidence type="ECO:0000256" key="9">
    <source>
        <dbReference type="ARBA" id="ARBA00022840"/>
    </source>
</evidence>
<evidence type="ECO:0000256" key="7">
    <source>
        <dbReference type="ARBA" id="ARBA00022741"/>
    </source>
</evidence>
<evidence type="ECO:0000256" key="10">
    <source>
        <dbReference type="RuleBase" id="RU368116"/>
    </source>
</evidence>
<dbReference type="InterPro" id="IPR011611">
    <property type="entry name" value="PfkB_dom"/>
</dbReference>
<comment type="function">
    <text evidence="10">ATP dependent phosphorylation of adenosine and other related nucleoside analogs to monophosphate derivatives.</text>
</comment>
<comment type="similarity">
    <text evidence="3 10">Belongs to the carbohydrate kinase PfkB family.</text>
</comment>
<evidence type="ECO:0000259" key="11">
    <source>
        <dbReference type="Pfam" id="PF00294"/>
    </source>
</evidence>
<evidence type="ECO:0000256" key="3">
    <source>
        <dbReference type="ARBA" id="ARBA00010688"/>
    </source>
</evidence>
<dbReference type="EMBL" id="OIVN01005350">
    <property type="protein sequence ID" value="SPD22072.1"/>
    <property type="molecule type" value="Genomic_DNA"/>
</dbReference>
<evidence type="ECO:0000313" key="12">
    <source>
        <dbReference type="EMBL" id="SPD22072.1"/>
    </source>
</evidence>
<dbReference type="GO" id="GO:0005634">
    <property type="term" value="C:nucleus"/>
    <property type="evidence" value="ECO:0007669"/>
    <property type="project" value="TreeGrafter"/>
</dbReference>
<comment type="cofactor">
    <cofactor evidence="1 10">
        <name>Mg(2+)</name>
        <dbReference type="ChEBI" id="CHEBI:18420"/>
    </cofactor>
</comment>
<dbReference type="PANTHER" id="PTHR45769:SF1">
    <property type="entry name" value="ADENOSINE KINASE"/>
    <property type="match status" value="1"/>
</dbReference>
<dbReference type="AlphaFoldDB" id="A0A2N9IBG4"/>
<keyword evidence="7 10" id="KW-0547">Nucleotide-binding</keyword>
<dbReference type="GO" id="GO:0004001">
    <property type="term" value="F:adenosine kinase activity"/>
    <property type="evidence" value="ECO:0007669"/>
    <property type="project" value="UniProtKB-UniRule"/>
</dbReference>
<dbReference type="GO" id="GO:0005524">
    <property type="term" value="F:ATP binding"/>
    <property type="evidence" value="ECO:0007669"/>
    <property type="project" value="UniProtKB-UniRule"/>
</dbReference>
<evidence type="ECO:0000256" key="1">
    <source>
        <dbReference type="ARBA" id="ARBA00001946"/>
    </source>
</evidence>
<dbReference type="GO" id="GO:0005829">
    <property type="term" value="C:cytosol"/>
    <property type="evidence" value="ECO:0007669"/>
    <property type="project" value="TreeGrafter"/>
</dbReference>
<dbReference type="PANTHER" id="PTHR45769">
    <property type="entry name" value="ADENOSINE KINASE"/>
    <property type="match status" value="1"/>
</dbReference>
<reference evidence="12" key="1">
    <citation type="submission" date="2018-02" db="EMBL/GenBank/DDBJ databases">
        <authorList>
            <person name="Cohen D.B."/>
            <person name="Kent A.D."/>
        </authorList>
    </citation>
    <scope>NUCLEOTIDE SEQUENCE</scope>
</reference>
<comment type="pathway">
    <text evidence="2 10">Purine metabolism; AMP biosynthesis via salvage pathway; AMP from adenosine: step 1/1.</text>
</comment>
<dbReference type="InterPro" id="IPR001805">
    <property type="entry name" value="Adenokinase"/>
</dbReference>
<feature type="domain" description="Carbohydrate kinase PfkB" evidence="11">
    <location>
        <begin position="88"/>
        <end position="150"/>
    </location>
</feature>
<keyword evidence="5 10" id="KW-0808">Transferase</keyword>
<evidence type="ECO:0000256" key="6">
    <source>
        <dbReference type="ARBA" id="ARBA00022726"/>
    </source>
</evidence>
<dbReference type="InterPro" id="IPR029056">
    <property type="entry name" value="Ribokinase-like"/>
</dbReference>
<dbReference type="Pfam" id="PF00294">
    <property type="entry name" value="PfkB"/>
    <property type="match status" value="1"/>
</dbReference>
<evidence type="ECO:0000256" key="8">
    <source>
        <dbReference type="ARBA" id="ARBA00022777"/>
    </source>
</evidence>
<sequence length="152" mass="16611">MRRGLRSMQYSKIIAWHSPATTQAPPSPLLVPPLKLSTVTAACAAAQALHRRRCLCRRSSSPPSAPLEISTFSLPSLHRAQNQSKAKRNGSLIANLSATHCYKSDHLKKPENWALVEKAKYIYIAGFFLTVSPESIQLVAAHAASNNKVPLT</sequence>
<gene>
    <name evidence="12" type="ORF">FSB_LOCUS49954</name>
</gene>
<evidence type="ECO:0000256" key="4">
    <source>
        <dbReference type="ARBA" id="ARBA00012119"/>
    </source>
</evidence>
<evidence type="ECO:0000256" key="2">
    <source>
        <dbReference type="ARBA" id="ARBA00004801"/>
    </source>
</evidence>
<dbReference type="GO" id="GO:0006144">
    <property type="term" value="P:purine nucleobase metabolic process"/>
    <property type="evidence" value="ECO:0007669"/>
    <property type="project" value="TreeGrafter"/>
</dbReference>
<dbReference type="GO" id="GO:0006166">
    <property type="term" value="P:purine ribonucleoside salvage"/>
    <property type="evidence" value="ECO:0007669"/>
    <property type="project" value="UniProtKB-KW"/>
</dbReference>
<keyword evidence="8 10" id="KW-0418">Kinase</keyword>
<dbReference type="UniPathway" id="UPA00588">
    <property type="reaction ID" value="UER00659"/>
</dbReference>
<organism evidence="12">
    <name type="scientific">Fagus sylvatica</name>
    <name type="common">Beechnut</name>
    <dbReference type="NCBI Taxonomy" id="28930"/>
    <lineage>
        <taxon>Eukaryota</taxon>
        <taxon>Viridiplantae</taxon>
        <taxon>Streptophyta</taxon>
        <taxon>Embryophyta</taxon>
        <taxon>Tracheophyta</taxon>
        <taxon>Spermatophyta</taxon>
        <taxon>Magnoliopsida</taxon>
        <taxon>eudicotyledons</taxon>
        <taxon>Gunneridae</taxon>
        <taxon>Pentapetalae</taxon>
        <taxon>rosids</taxon>
        <taxon>fabids</taxon>
        <taxon>Fagales</taxon>
        <taxon>Fagaceae</taxon>
        <taxon>Fagus</taxon>
    </lineage>
</organism>
<evidence type="ECO:0000256" key="5">
    <source>
        <dbReference type="ARBA" id="ARBA00022679"/>
    </source>
</evidence>
<dbReference type="Gene3D" id="3.40.1190.20">
    <property type="match status" value="1"/>
</dbReference>
<comment type="catalytic activity">
    <reaction evidence="10">
        <text>adenosine + ATP = AMP + ADP + H(+)</text>
        <dbReference type="Rhea" id="RHEA:20824"/>
        <dbReference type="ChEBI" id="CHEBI:15378"/>
        <dbReference type="ChEBI" id="CHEBI:16335"/>
        <dbReference type="ChEBI" id="CHEBI:30616"/>
        <dbReference type="ChEBI" id="CHEBI:456215"/>
        <dbReference type="ChEBI" id="CHEBI:456216"/>
        <dbReference type="EC" id="2.7.1.20"/>
    </reaction>
</comment>
<accession>A0A2N9IBG4</accession>